<gene>
    <name evidence="1" type="ORF">JGC47_16545</name>
</gene>
<name>A0ABX7MGP6_ERWAM</name>
<organism evidence="1 2">
    <name type="scientific">Erwinia amylovora</name>
    <name type="common">Fire blight bacteria</name>
    <dbReference type="NCBI Taxonomy" id="552"/>
    <lineage>
        <taxon>Bacteria</taxon>
        <taxon>Pseudomonadati</taxon>
        <taxon>Pseudomonadota</taxon>
        <taxon>Gammaproteobacteria</taxon>
        <taxon>Enterobacterales</taxon>
        <taxon>Erwiniaceae</taxon>
        <taxon>Erwinia</taxon>
    </lineage>
</organism>
<evidence type="ECO:0000313" key="2">
    <source>
        <dbReference type="Proteomes" id="UP000662840"/>
    </source>
</evidence>
<keyword evidence="2" id="KW-1185">Reference proteome</keyword>
<accession>A0ABX7MGP6</accession>
<protein>
    <submittedName>
        <fullName evidence="1">Uncharacterized protein</fullName>
    </submittedName>
</protein>
<proteinExistence type="predicted"/>
<dbReference type="EMBL" id="CP066796">
    <property type="protein sequence ID" value="QSI91622.1"/>
    <property type="molecule type" value="Genomic_DNA"/>
</dbReference>
<reference evidence="1 2" key="1">
    <citation type="submission" date="2020-12" db="EMBL/GenBank/DDBJ databases">
        <title>Genome sequence of Erwinia amylovora ATCC15580, a type strain.</title>
        <authorList>
            <person name="Kang I.-J."/>
            <person name="Roh E."/>
        </authorList>
    </citation>
    <scope>NUCLEOTIDE SEQUENCE [LARGE SCALE GENOMIC DNA]</scope>
    <source>
        <strain evidence="1 2">ATCC 15580</strain>
    </source>
</reference>
<dbReference type="Proteomes" id="UP000662840">
    <property type="component" value="Chromosome"/>
</dbReference>
<dbReference type="RefSeq" id="WP_169799806.1">
    <property type="nucleotide sequence ID" value="NZ_CP024970.1"/>
</dbReference>
<sequence>MRTNDPRRKKKLTAAPFFTDSNTSAIYGIALALSDNPDIFSAIMPDVLADPAG</sequence>
<evidence type="ECO:0000313" key="1">
    <source>
        <dbReference type="EMBL" id="QSI91622.1"/>
    </source>
</evidence>
<dbReference type="GeneID" id="97607632"/>